<feature type="compositionally biased region" description="Polar residues" evidence="9">
    <location>
        <begin position="208"/>
        <end position="227"/>
    </location>
</feature>
<feature type="domain" description="PHD-type" evidence="10">
    <location>
        <begin position="376"/>
        <end position="434"/>
    </location>
</feature>
<feature type="region of interest" description="Disordered" evidence="9">
    <location>
        <begin position="1"/>
        <end position="44"/>
    </location>
</feature>
<evidence type="ECO:0000313" key="12">
    <source>
        <dbReference type="RefSeq" id="XP_012670386.2"/>
    </source>
</evidence>
<dbReference type="PANTHER" id="PTHR23194">
    <property type="entry name" value="PYGOPUS"/>
    <property type="match status" value="1"/>
</dbReference>
<dbReference type="GeneID" id="105889139"/>
<evidence type="ECO:0000256" key="9">
    <source>
        <dbReference type="SAM" id="MobiDB-lite"/>
    </source>
</evidence>
<dbReference type="InterPro" id="IPR052475">
    <property type="entry name" value="Wnt_Signal_Transd_Protein"/>
</dbReference>
<dbReference type="InterPro" id="IPR011011">
    <property type="entry name" value="Znf_FYVE_PHD"/>
</dbReference>
<keyword evidence="2" id="KW-0879">Wnt signaling pathway</keyword>
<dbReference type="GO" id="GO:0005634">
    <property type="term" value="C:nucleus"/>
    <property type="evidence" value="ECO:0007669"/>
    <property type="project" value="UniProtKB-SubCell"/>
</dbReference>
<evidence type="ECO:0000256" key="7">
    <source>
        <dbReference type="ARBA" id="ARBA00037400"/>
    </source>
</evidence>
<dbReference type="GO" id="GO:0008270">
    <property type="term" value="F:zinc ion binding"/>
    <property type="evidence" value="ECO:0007669"/>
    <property type="project" value="UniProtKB-KW"/>
</dbReference>
<keyword evidence="3" id="KW-0479">Metal-binding</keyword>
<dbReference type="CTD" id="26108"/>
<accession>A0A6P3VEV6</accession>
<dbReference type="PROSITE" id="PS50016">
    <property type="entry name" value="ZF_PHD_2"/>
    <property type="match status" value="1"/>
</dbReference>
<keyword evidence="6" id="KW-0539">Nucleus</keyword>
<comment type="function">
    <text evidence="7">Involved in signal transduction through the Wnt pathway.</text>
</comment>
<dbReference type="AlphaFoldDB" id="A0A6P3VEV6"/>
<feature type="compositionally biased region" description="Polar residues" evidence="9">
    <location>
        <begin position="247"/>
        <end position="256"/>
    </location>
</feature>
<dbReference type="InterPro" id="IPR013083">
    <property type="entry name" value="Znf_RING/FYVE/PHD"/>
</dbReference>
<evidence type="ECO:0000256" key="4">
    <source>
        <dbReference type="ARBA" id="ARBA00022771"/>
    </source>
</evidence>
<feature type="compositionally biased region" description="Polar residues" evidence="9">
    <location>
        <begin position="284"/>
        <end position="293"/>
    </location>
</feature>
<dbReference type="Pfam" id="PF00628">
    <property type="entry name" value="PHD"/>
    <property type="match status" value="1"/>
</dbReference>
<protein>
    <submittedName>
        <fullName evidence="12">Pygopus homolog 1 isoform X1</fullName>
    </submittedName>
</protein>
<dbReference type="InterPro" id="IPR001965">
    <property type="entry name" value="Znf_PHD"/>
</dbReference>
<dbReference type="SMART" id="SM00249">
    <property type="entry name" value="PHD"/>
    <property type="match status" value="1"/>
</dbReference>
<evidence type="ECO:0000256" key="6">
    <source>
        <dbReference type="ARBA" id="ARBA00023242"/>
    </source>
</evidence>
<evidence type="ECO:0000259" key="10">
    <source>
        <dbReference type="PROSITE" id="PS50016"/>
    </source>
</evidence>
<dbReference type="PANTHER" id="PTHR23194:SF3">
    <property type="entry name" value="PYGOPUS HOMOLOG 1"/>
    <property type="match status" value="1"/>
</dbReference>
<feature type="compositionally biased region" description="Polar residues" evidence="9">
    <location>
        <begin position="183"/>
        <end position="197"/>
    </location>
</feature>
<dbReference type="KEGG" id="char:105889139"/>
<organism evidence="11 12">
    <name type="scientific">Clupea harengus</name>
    <name type="common">Atlantic herring</name>
    <dbReference type="NCBI Taxonomy" id="7950"/>
    <lineage>
        <taxon>Eukaryota</taxon>
        <taxon>Metazoa</taxon>
        <taxon>Chordata</taxon>
        <taxon>Craniata</taxon>
        <taxon>Vertebrata</taxon>
        <taxon>Euteleostomi</taxon>
        <taxon>Actinopterygii</taxon>
        <taxon>Neopterygii</taxon>
        <taxon>Teleostei</taxon>
        <taxon>Clupei</taxon>
        <taxon>Clupeiformes</taxon>
        <taxon>Clupeoidei</taxon>
        <taxon>Clupeidae</taxon>
        <taxon>Clupea</taxon>
    </lineage>
</organism>
<comment type="subcellular location">
    <subcellularLocation>
        <location evidence="1">Nucleus</location>
    </subcellularLocation>
</comment>
<evidence type="ECO:0000256" key="8">
    <source>
        <dbReference type="PROSITE-ProRule" id="PRU00146"/>
    </source>
</evidence>
<dbReference type="CDD" id="cd15635">
    <property type="entry name" value="PHD_PYGO1"/>
    <property type="match status" value="1"/>
</dbReference>
<name>A0A6P3VEV6_CLUHA</name>
<evidence type="ECO:0000256" key="2">
    <source>
        <dbReference type="ARBA" id="ARBA00022687"/>
    </source>
</evidence>
<sequence>MSTEQDKDTSLKRNRGGDVGLDGLGGPGLLLGSPDKKKRKSSTQVLPFVPLSEYAPPPNPSADHLVASNPFDDGYSVPSYKPLLATNPYFGPSHYPGFCGYSPHRMAPHIQNRMPAPYGGAYPVRNQLHPFAQNQMGMTFNRAPGFNYGHPENPNYGNQSMFSNNSNMPLPAGQPFRPGPGENFNQMLLHNVNQNAPPDTGPSFGPEGNNSGNPTGKACTNISPSFTPQQQQQRQQQQQQQQQPQQSNFLQSTSPRSKQDAVDSSGKSTSQTTSPHKPRKSSEENVCQDNTSDLKSKTRGAPISQDGVHPNSSEKINGIIHPTNNAVKKSPPSCVPMDTPSMEERHKRSSGGVGMVGANKLRAHPSRPSLSSAEPVYPCGICLNEVNDDQEAILCDASCQKWFHRVCTGMTETAYNLLAAEAAAVWGCDTCMEEKGAQLVRLRETSGPPTVNSEG</sequence>
<evidence type="ECO:0000256" key="1">
    <source>
        <dbReference type="ARBA" id="ARBA00004123"/>
    </source>
</evidence>
<dbReference type="OrthoDB" id="270215at2759"/>
<gene>
    <name evidence="12" type="primary">pygo1</name>
</gene>
<dbReference type="InterPro" id="IPR019787">
    <property type="entry name" value="Znf_PHD-finger"/>
</dbReference>
<keyword evidence="4 8" id="KW-0863">Zinc-finger</keyword>
<feature type="compositionally biased region" description="Polar residues" evidence="9">
    <location>
        <begin position="155"/>
        <end position="168"/>
    </location>
</feature>
<dbReference type="GO" id="GO:0016055">
    <property type="term" value="P:Wnt signaling pathway"/>
    <property type="evidence" value="ECO:0007669"/>
    <property type="project" value="UniProtKB-KW"/>
</dbReference>
<dbReference type="InterPro" id="IPR019786">
    <property type="entry name" value="Zinc_finger_PHD-type_CS"/>
</dbReference>
<feature type="compositionally biased region" description="Low complexity" evidence="9">
    <location>
        <begin position="228"/>
        <end position="246"/>
    </location>
</feature>
<evidence type="ECO:0000256" key="3">
    <source>
        <dbReference type="ARBA" id="ARBA00022723"/>
    </source>
</evidence>
<dbReference type="SUPFAM" id="SSF57903">
    <property type="entry name" value="FYVE/PHD zinc finger"/>
    <property type="match status" value="1"/>
</dbReference>
<dbReference type="FunFam" id="3.30.40.10:FF:000107">
    <property type="entry name" value="pygopus homolog 1"/>
    <property type="match status" value="1"/>
</dbReference>
<reference evidence="12" key="1">
    <citation type="submission" date="2025-08" db="UniProtKB">
        <authorList>
            <consortium name="RefSeq"/>
        </authorList>
    </citation>
    <scope>IDENTIFICATION</scope>
</reference>
<dbReference type="RefSeq" id="XP_012670386.2">
    <property type="nucleotide sequence ID" value="XM_012814932.3"/>
</dbReference>
<proteinExistence type="predicted"/>
<keyword evidence="11" id="KW-1185">Reference proteome</keyword>
<evidence type="ECO:0000313" key="11">
    <source>
        <dbReference type="Proteomes" id="UP000515152"/>
    </source>
</evidence>
<dbReference type="Proteomes" id="UP000515152">
    <property type="component" value="Chromosome 6"/>
</dbReference>
<feature type="compositionally biased region" description="Basic and acidic residues" evidence="9">
    <location>
        <begin position="1"/>
        <end position="11"/>
    </location>
</feature>
<evidence type="ECO:0000256" key="5">
    <source>
        <dbReference type="ARBA" id="ARBA00022833"/>
    </source>
</evidence>
<feature type="compositionally biased region" description="Gly residues" evidence="9">
    <location>
        <begin position="17"/>
        <end position="29"/>
    </location>
</feature>
<dbReference type="Gene3D" id="3.30.40.10">
    <property type="entry name" value="Zinc/RING finger domain, C3HC4 (zinc finger)"/>
    <property type="match status" value="1"/>
</dbReference>
<feature type="region of interest" description="Disordered" evidence="9">
    <location>
        <begin position="151"/>
        <end position="354"/>
    </location>
</feature>
<feature type="compositionally biased region" description="Polar residues" evidence="9">
    <location>
        <begin position="265"/>
        <end position="275"/>
    </location>
</feature>
<keyword evidence="5" id="KW-0862">Zinc</keyword>
<dbReference type="PROSITE" id="PS01359">
    <property type="entry name" value="ZF_PHD_1"/>
    <property type="match status" value="1"/>
</dbReference>